<dbReference type="Proteomes" id="UP000518904">
    <property type="component" value="Unassembled WGS sequence"/>
</dbReference>
<name>A0A7Y0SJ97_VIBPH</name>
<comment type="caution">
    <text evidence="1">The sequence shown here is derived from an EMBL/GenBank/DDBJ whole genome shotgun (WGS) entry which is preliminary data.</text>
</comment>
<organism evidence="1 2">
    <name type="scientific">Vibrio parahaemolyticus</name>
    <dbReference type="NCBI Taxonomy" id="670"/>
    <lineage>
        <taxon>Bacteria</taxon>
        <taxon>Pseudomonadati</taxon>
        <taxon>Pseudomonadota</taxon>
        <taxon>Gammaproteobacteria</taxon>
        <taxon>Vibrionales</taxon>
        <taxon>Vibrionaceae</taxon>
        <taxon>Vibrio</taxon>
    </lineage>
</organism>
<gene>
    <name evidence="1" type="ORF">HKB16_16690</name>
</gene>
<dbReference type="AlphaFoldDB" id="A0A7Y0SJ97"/>
<proteinExistence type="predicted"/>
<dbReference type="EMBL" id="JABCLB010001822">
    <property type="protein sequence ID" value="NMU84509.1"/>
    <property type="molecule type" value="Genomic_DNA"/>
</dbReference>
<accession>A0A7Y0SJ97</accession>
<evidence type="ECO:0000313" key="2">
    <source>
        <dbReference type="Proteomes" id="UP000518904"/>
    </source>
</evidence>
<reference evidence="1 2" key="1">
    <citation type="submission" date="2020-04" db="EMBL/GenBank/DDBJ databases">
        <title>Whole-genome sequencing of Vibrio spp. from China reveals different genetic environments of blaCTX-M-14 among diverse lineages.</title>
        <authorList>
            <person name="Zheng Z."/>
            <person name="Ye L."/>
            <person name="Chen S."/>
        </authorList>
    </citation>
    <scope>NUCLEOTIDE SEQUENCE [LARGE SCALE GENOMIC DNA]</scope>
    <source>
        <strain evidence="1 2">Vb0551</strain>
    </source>
</reference>
<protein>
    <submittedName>
        <fullName evidence="1">DNA mismatch repair protein MutT</fullName>
    </submittedName>
</protein>
<feature type="non-terminal residue" evidence="1">
    <location>
        <position position="31"/>
    </location>
</feature>
<sequence>MIPIKATHVSGVVISKIDGIEKMLLLKRVKG</sequence>
<evidence type="ECO:0000313" key="1">
    <source>
        <dbReference type="EMBL" id="NMU84509.1"/>
    </source>
</evidence>